<protein>
    <submittedName>
        <fullName evidence="2">Whitnin prepropeptide</fullName>
    </submittedName>
</protein>
<feature type="signal peptide" evidence="1">
    <location>
        <begin position="1"/>
        <end position="24"/>
    </location>
</feature>
<feature type="chain" id="PRO_5003706331" evidence="1">
    <location>
        <begin position="25"/>
        <end position="114"/>
    </location>
</feature>
<evidence type="ECO:0000256" key="1">
    <source>
        <dbReference type="SAM" id="SignalP"/>
    </source>
</evidence>
<name>I6VBX7_HALAI</name>
<dbReference type="EMBL" id="JN606063">
    <property type="protein sequence ID" value="AFN20273.1"/>
    <property type="molecule type" value="mRNA"/>
</dbReference>
<sequence>MDVTTTTVLGSLLLALLTVATSSGLPADEGRLDEASLAAEKRPKYMDTRQEDFEMVKQTVLIAMEELVQEGKLNPSVLAVGQGKPVEKRMYMGICMRQSHNHFIPYPCMRSGRK</sequence>
<dbReference type="AlphaFoldDB" id="I6VBX7"/>
<keyword evidence="1" id="KW-0732">Signal</keyword>
<reference evidence="2" key="1">
    <citation type="submission" date="2011-08" db="EMBL/GenBank/DDBJ databases">
        <title>Neuropeptide expression levels correlate with ovulation and spawning in Haliotis asinina.</title>
        <authorList>
            <person name="York P.S."/>
            <person name="Cummins S.F."/>
            <person name="Degnan S.M."/>
            <person name="Woodcroft B.J."/>
            <person name="Degnan B.M."/>
        </authorList>
    </citation>
    <scope>NUCLEOTIDE SEQUENCE</scope>
    <source>
        <tissue evidence="2">Neural tissue</tissue>
    </source>
</reference>
<proteinExistence type="evidence at transcript level"/>
<accession>I6VBX7</accession>
<organism evidence="2">
    <name type="scientific">Haliotis asinina</name>
    <name type="common">Donkey's ear abalone</name>
    <name type="synonym">Ass's ear abalone</name>
    <dbReference type="NCBI Taxonomy" id="109174"/>
    <lineage>
        <taxon>Eukaryota</taxon>
        <taxon>Metazoa</taxon>
        <taxon>Spiralia</taxon>
        <taxon>Lophotrochozoa</taxon>
        <taxon>Mollusca</taxon>
        <taxon>Gastropoda</taxon>
        <taxon>Vetigastropoda</taxon>
        <taxon>Lepetellida</taxon>
        <taxon>Haliotoidea</taxon>
        <taxon>Haliotidae</taxon>
        <taxon>Haliotis</taxon>
    </lineage>
</organism>
<evidence type="ECO:0000313" key="2">
    <source>
        <dbReference type="EMBL" id="AFN20273.1"/>
    </source>
</evidence>